<evidence type="ECO:0000313" key="2">
    <source>
        <dbReference type="EMBL" id="ETR72905.1"/>
    </source>
</evidence>
<organism evidence="2 3">
    <name type="scientific">Candidatus Magnetoglobus multicellularis str. Araruama</name>
    <dbReference type="NCBI Taxonomy" id="890399"/>
    <lineage>
        <taxon>Bacteria</taxon>
        <taxon>Pseudomonadati</taxon>
        <taxon>Thermodesulfobacteriota</taxon>
        <taxon>Desulfobacteria</taxon>
        <taxon>Desulfobacterales</taxon>
        <taxon>Desulfobacteraceae</taxon>
        <taxon>Candidatus Magnetoglobus</taxon>
    </lineage>
</organism>
<evidence type="ECO:0000259" key="1">
    <source>
        <dbReference type="PROSITE" id="PS50042"/>
    </source>
</evidence>
<dbReference type="Proteomes" id="UP000189670">
    <property type="component" value="Unassembled WGS sequence"/>
</dbReference>
<accession>A0A1V1PE05</accession>
<gene>
    <name evidence="2" type="ORF">OMM_07265</name>
</gene>
<dbReference type="AlphaFoldDB" id="A0A1V1PE05"/>
<dbReference type="InterPro" id="IPR018490">
    <property type="entry name" value="cNMP-bd_dom_sf"/>
</dbReference>
<dbReference type="InterPro" id="IPR014710">
    <property type="entry name" value="RmlC-like_jellyroll"/>
</dbReference>
<dbReference type="InterPro" id="IPR000595">
    <property type="entry name" value="cNMP-bd_dom"/>
</dbReference>
<dbReference type="EMBL" id="ATBP01000101">
    <property type="protein sequence ID" value="ETR72905.1"/>
    <property type="molecule type" value="Genomic_DNA"/>
</dbReference>
<dbReference type="Pfam" id="PF00027">
    <property type="entry name" value="cNMP_binding"/>
    <property type="match status" value="1"/>
</dbReference>
<dbReference type="PROSITE" id="PS50042">
    <property type="entry name" value="CNMP_BINDING_3"/>
    <property type="match status" value="1"/>
</dbReference>
<dbReference type="CDD" id="cd00038">
    <property type="entry name" value="CAP_ED"/>
    <property type="match status" value="1"/>
</dbReference>
<proteinExistence type="predicted"/>
<comment type="caution">
    <text evidence="2">The sequence shown here is derived from an EMBL/GenBank/DDBJ whole genome shotgun (WGS) entry which is preliminary data.</text>
</comment>
<protein>
    <submittedName>
        <fullName evidence="2">Cyclic nucleotide-binding protein</fullName>
    </submittedName>
</protein>
<feature type="domain" description="Cyclic nucleotide-binding" evidence="1">
    <location>
        <begin position="14"/>
        <end position="130"/>
    </location>
</feature>
<reference evidence="3" key="1">
    <citation type="submission" date="2012-11" db="EMBL/GenBank/DDBJ databases">
        <authorList>
            <person name="Lucero-Rivera Y.E."/>
            <person name="Tovar-Ramirez D."/>
        </authorList>
    </citation>
    <scope>NUCLEOTIDE SEQUENCE [LARGE SCALE GENOMIC DNA]</scope>
    <source>
        <strain evidence="3">Araruama</strain>
    </source>
</reference>
<dbReference type="Gene3D" id="2.60.120.10">
    <property type="entry name" value="Jelly Rolls"/>
    <property type="match status" value="1"/>
</dbReference>
<sequence length="153" mass="16996">MEEMTLEELQQLDIFKELSYSEAAQIHAISKTARVNEGESLFEMGNPAHTFFVILSGDYMIYFCDDTAFTLHQPGDITGWSTVVRPYQYTGTAVALTDGEVLTFDGSELLRLVQGDASLGDKIMAKVYANVGERIAFAQSRTKTNESFISEDS</sequence>
<name>A0A1V1PE05_9BACT</name>
<evidence type="ECO:0000313" key="3">
    <source>
        <dbReference type="Proteomes" id="UP000189670"/>
    </source>
</evidence>
<dbReference type="SUPFAM" id="SSF51206">
    <property type="entry name" value="cAMP-binding domain-like"/>
    <property type="match status" value="1"/>
</dbReference>